<name>A0A0B7HEF2_9FLAO</name>
<evidence type="ECO:0008006" key="5">
    <source>
        <dbReference type="Google" id="ProtNLM"/>
    </source>
</evidence>
<dbReference type="InterPro" id="IPR002559">
    <property type="entry name" value="Transposase_11"/>
</dbReference>
<dbReference type="GO" id="GO:0006313">
    <property type="term" value="P:DNA transposition"/>
    <property type="evidence" value="ECO:0007669"/>
    <property type="project" value="InterPro"/>
</dbReference>
<dbReference type="Pfam" id="PF13808">
    <property type="entry name" value="DDE_Tnp_1_assoc"/>
    <property type="match status" value="1"/>
</dbReference>
<proteinExistence type="predicted"/>
<evidence type="ECO:0000259" key="2">
    <source>
        <dbReference type="Pfam" id="PF13808"/>
    </source>
</evidence>
<feature type="domain" description="Transposase IS4-like" evidence="1">
    <location>
        <begin position="100"/>
        <end position="332"/>
    </location>
</feature>
<dbReference type="InterPro" id="IPR047647">
    <property type="entry name" value="ISAs1_transpos"/>
</dbReference>
<dbReference type="Proteomes" id="UP000044026">
    <property type="component" value="Unassembled WGS sequence"/>
</dbReference>
<evidence type="ECO:0000313" key="4">
    <source>
        <dbReference type="Proteomes" id="UP000044026"/>
    </source>
</evidence>
<dbReference type="NCBIfam" id="NF033564">
    <property type="entry name" value="transpos_ISAs1"/>
    <property type="match status" value="1"/>
</dbReference>
<feature type="domain" description="H repeat-associated protein N-terminal" evidence="2">
    <location>
        <begin position="5"/>
        <end position="88"/>
    </location>
</feature>
<accession>A0A0B7HEF2</accession>
<dbReference type="PANTHER" id="PTHR30298:SF0">
    <property type="entry name" value="PROTEIN YBFL-RELATED"/>
    <property type="match status" value="1"/>
</dbReference>
<evidence type="ECO:0000313" key="3">
    <source>
        <dbReference type="EMBL" id="CEN35963.1"/>
    </source>
</evidence>
<dbReference type="GO" id="GO:0003677">
    <property type="term" value="F:DNA binding"/>
    <property type="evidence" value="ECO:0007669"/>
    <property type="project" value="InterPro"/>
</dbReference>
<evidence type="ECO:0000259" key="1">
    <source>
        <dbReference type="Pfam" id="PF01609"/>
    </source>
</evidence>
<dbReference type="InterPro" id="IPR032806">
    <property type="entry name" value="YbfD_N"/>
</dbReference>
<gene>
    <name evidence="3" type="ORF">CCAN12_640001</name>
</gene>
<reference evidence="3 4" key="1">
    <citation type="submission" date="2015-01" db="EMBL/GenBank/DDBJ databases">
        <authorList>
            <person name="Xiang T."/>
            <person name="Song Y."/>
            <person name="Huang L."/>
            <person name="Wang B."/>
            <person name="Wu P."/>
        </authorList>
    </citation>
    <scope>NUCLEOTIDE SEQUENCE [LARGE SCALE GENOMIC DNA]</scope>
    <source>
        <strain evidence="3 4">Cc12</strain>
    </source>
</reference>
<protein>
    <recommendedName>
        <fullName evidence="5">Transposase</fullName>
    </recommendedName>
</protein>
<dbReference type="PANTHER" id="PTHR30298">
    <property type="entry name" value="H REPEAT-ASSOCIATED PREDICTED TRANSPOSASE"/>
    <property type="match status" value="1"/>
</dbReference>
<dbReference type="GO" id="GO:0004803">
    <property type="term" value="F:transposase activity"/>
    <property type="evidence" value="ECO:0007669"/>
    <property type="project" value="InterPro"/>
</dbReference>
<dbReference type="EMBL" id="CDOE01000061">
    <property type="protein sequence ID" value="CEN35963.1"/>
    <property type="molecule type" value="Genomic_DNA"/>
</dbReference>
<dbReference type="Pfam" id="PF01609">
    <property type="entry name" value="DDE_Tnp_1"/>
    <property type="match status" value="1"/>
</dbReference>
<dbReference type="InterPro" id="IPR051698">
    <property type="entry name" value="Transposase_11-like"/>
</dbReference>
<organism evidence="3 4">
    <name type="scientific">Capnocytophaga canimorsus</name>
    <dbReference type="NCBI Taxonomy" id="28188"/>
    <lineage>
        <taxon>Bacteria</taxon>
        <taxon>Pseudomonadati</taxon>
        <taxon>Bacteroidota</taxon>
        <taxon>Flavobacteriia</taxon>
        <taxon>Flavobacteriales</taxon>
        <taxon>Flavobacteriaceae</taxon>
        <taxon>Capnocytophaga</taxon>
    </lineage>
</organism>
<dbReference type="AlphaFoldDB" id="A0A0B7HEF2"/>
<sequence length="368" mass="42185">MDLVSYFSDIEDFRMVNKYNHLLSDILLIGIFTYLSNGEDYEDMVLFAENHPDFVREYCKLPNGVPSHDTFNRVFSSLDTSVLNKCLMDCGKAILDTLGEKQICIDGKKIKGVNPRSRGNTGLYIVNAWVSENELCIGQKKVADKSNEITAIPEIINSLDIENAVVSIDAMGCQKEIASLIMAKKGHYLLSLKSNQSELFEDVVCRFKARSSDCFSEEWEYSSSRFETRKCRILQAKDVLLDENLSVWAGLKTLIQIESERRLGADIQKETRYYISSEEGLSADYFNELVRGHWGIENKLHWHLDVTFREDSCRARTGFSAENLSALRKLALQMIKNQKDKLRLKKRRLKAAYNTDYLKDIIQNFSCV</sequence>